<accession>A0A7C9AT79</accession>
<dbReference type="AlphaFoldDB" id="A0A7C9AT79"/>
<dbReference type="EMBL" id="GISG01262176">
    <property type="protein sequence ID" value="MBA4674291.1"/>
    <property type="molecule type" value="Transcribed_RNA"/>
</dbReference>
<organism evidence="2">
    <name type="scientific">Opuntia streptacantha</name>
    <name type="common">Prickly pear cactus</name>
    <name type="synonym">Opuntia cardona</name>
    <dbReference type="NCBI Taxonomy" id="393608"/>
    <lineage>
        <taxon>Eukaryota</taxon>
        <taxon>Viridiplantae</taxon>
        <taxon>Streptophyta</taxon>
        <taxon>Embryophyta</taxon>
        <taxon>Tracheophyta</taxon>
        <taxon>Spermatophyta</taxon>
        <taxon>Magnoliopsida</taxon>
        <taxon>eudicotyledons</taxon>
        <taxon>Gunneridae</taxon>
        <taxon>Pentapetalae</taxon>
        <taxon>Caryophyllales</taxon>
        <taxon>Cactineae</taxon>
        <taxon>Cactaceae</taxon>
        <taxon>Opuntioideae</taxon>
        <taxon>Opuntia</taxon>
    </lineage>
</organism>
<evidence type="ECO:0000256" key="1">
    <source>
        <dbReference type="SAM" id="MobiDB-lite"/>
    </source>
</evidence>
<evidence type="ECO:0000313" key="2">
    <source>
        <dbReference type="EMBL" id="MBA4674291.1"/>
    </source>
</evidence>
<dbReference type="EMBL" id="GISG01262179">
    <property type="protein sequence ID" value="MBA4674293.1"/>
    <property type="molecule type" value="Transcribed_RNA"/>
</dbReference>
<name>A0A7C9AT79_OPUST</name>
<proteinExistence type="predicted"/>
<reference evidence="2" key="1">
    <citation type="journal article" date="2013" name="J. Plant Res.">
        <title>Effect of fungi and light on seed germination of three Opuntia species from semiarid lands of central Mexico.</title>
        <authorList>
            <person name="Delgado-Sanchez P."/>
            <person name="Jimenez-Bremont J.F."/>
            <person name="Guerrero-Gonzalez Mde L."/>
            <person name="Flores J."/>
        </authorList>
    </citation>
    <scope>NUCLEOTIDE SEQUENCE</scope>
    <source>
        <tissue evidence="2">Cladode</tissue>
    </source>
</reference>
<sequence length="112" mass="11485">MQVILSALPRMKAVSVNFLAAASGSSSALAIETASSFRTTSQSPSLASTSSSSSSLTSSSWISGSATTNCFNMRLPNARDIASTPPTLQVPAHITTPPAFSILSRSSCLFGL</sequence>
<reference evidence="2" key="2">
    <citation type="submission" date="2020-07" db="EMBL/GenBank/DDBJ databases">
        <authorList>
            <person name="Vera ALvarez R."/>
            <person name="Arias-Moreno D.M."/>
            <person name="Jimenez-Jacinto V."/>
            <person name="Jimenez-Bremont J.F."/>
            <person name="Swaminathan K."/>
            <person name="Moose S.P."/>
            <person name="Guerrero-Gonzalez M.L."/>
            <person name="Marino-Ramirez L."/>
            <person name="Landsman D."/>
            <person name="Rodriguez-Kessler M."/>
            <person name="Delgado-Sanchez P."/>
        </authorList>
    </citation>
    <scope>NUCLEOTIDE SEQUENCE</scope>
    <source>
        <tissue evidence="2">Cladode</tissue>
    </source>
</reference>
<protein>
    <submittedName>
        <fullName evidence="2">Uncharacterized protein</fullName>
    </submittedName>
</protein>
<feature type="compositionally biased region" description="Low complexity" evidence="1">
    <location>
        <begin position="39"/>
        <end position="62"/>
    </location>
</feature>
<feature type="region of interest" description="Disordered" evidence="1">
    <location>
        <begin position="37"/>
        <end position="62"/>
    </location>
</feature>